<dbReference type="EMBL" id="FJ872375">
    <property type="protein sequence ID" value="ACO70944.1"/>
    <property type="molecule type" value="Genomic_DNA"/>
</dbReference>
<accession>D2DXX1</accession>
<evidence type="ECO:0000256" key="1">
    <source>
        <dbReference type="SAM" id="SignalP"/>
    </source>
</evidence>
<sequence length="187" mass="20530">MQTSKNLVVLAFFALAAMVCAEDAADALKEAHQAYLKNDLQMARLKFARVLELDPGNREATRYLRVVETEITRGQAGKPAASVAEARIKQVTLPKIEFREATLAEAAEFFRQKCNQVLGPDKPVNIVLLLSDEAKGRKITFNLSNIPASEVLRYMAQQGNVEVSYDQFSVVIKDRAAAPPADPKPGA</sequence>
<dbReference type="AlphaFoldDB" id="D2DXX1"/>
<reference evidence="2" key="1">
    <citation type="journal article" date="2010" name="FEMS Microbiol. Ecol.">
        <title>Phylogenetic and metagenomic analysis of Verrucomicrobia in former agricultural grassland soil.</title>
        <authorList>
            <person name="Kielak A."/>
            <person name="Rodrigues J.L.M."/>
            <person name="Kuramae E.E."/>
            <person name="Chain P.S.G."/>
            <person name="van Veen J.A."/>
            <person name="Kowalchuk G.A."/>
        </authorList>
    </citation>
    <scope>NUCLEOTIDE SEQUENCE</scope>
</reference>
<proteinExistence type="predicted"/>
<name>D2DXX1_9BACT</name>
<feature type="signal peptide" evidence="1">
    <location>
        <begin position="1"/>
        <end position="21"/>
    </location>
</feature>
<evidence type="ECO:0000313" key="2">
    <source>
        <dbReference type="EMBL" id="ACO70944.1"/>
    </source>
</evidence>
<keyword evidence="1" id="KW-0732">Signal</keyword>
<feature type="chain" id="PRO_5003030043" evidence="1">
    <location>
        <begin position="22"/>
        <end position="187"/>
    </location>
</feature>
<organism evidence="2">
    <name type="scientific">uncultured Verrucomicrobiota bacterium</name>
    <dbReference type="NCBI Taxonomy" id="156588"/>
    <lineage>
        <taxon>Bacteria</taxon>
        <taxon>Pseudomonadati</taxon>
        <taxon>Verrucomicrobiota</taxon>
        <taxon>environmental samples</taxon>
    </lineage>
</organism>
<protein>
    <submittedName>
        <fullName evidence="2">Uncharacterized protein</fullName>
    </submittedName>
</protein>